<evidence type="ECO:0000259" key="7">
    <source>
        <dbReference type="Pfam" id="PF02687"/>
    </source>
</evidence>
<feature type="domain" description="ABC3 transporter permease C-terminal" evidence="7">
    <location>
        <begin position="291"/>
        <end position="406"/>
    </location>
</feature>
<feature type="domain" description="ABC3 transporter permease C-terminal" evidence="7">
    <location>
        <begin position="669"/>
        <end position="770"/>
    </location>
</feature>
<dbReference type="PANTHER" id="PTHR30572">
    <property type="entry name" value="MEMBRANE COMPONENT OF TRANSPORTER-RELATED"/>
    <property type="match status" value="1"/>
</dbReference>
<evidence type="ECO:0000256" key="3">
    <source>
        <dbReference type="ARBA" id="ARBA00022692"/>
    </source>
</evidence>
<feature type="transmembrane region" description="Helical" evidence="6">
    <location>
        <begin position="751"/>
        <end position="770"/>
    </location>
</feature>
<feature type="transmembrane region" description="Helical" evidence="6">
    <location>
        <begin position="708"/>
        <end position="731"/>
    </location>
</feature>
<organism evidence="9 10">
    <name type="scientific">Roseivirga ehrenbergii (strain DSM 102268 / JCM 13514 / KCTC 12282 / NCIMB 14502 / KMM 6017)</name>
    <dbReference type="NCBI Taxonomy" id="279360"/>
    <lineage>
        <taxon>Bacteria</taxon>
        <taxon>Pseudomonadati</taxon>
        <taxon>Bacteroidota</taxon>
        <taxon>Cytophagia</taxon>
        <taxon>Cytophagales</taxon>
        <taxon>Roseivirgaceae</taxon>
        <taxon>Roseivirga</taxon>
    </lineage>
</organism>
<dbReference type="Proteomes" id="UP000075583">
    <property type="component" value="Unassembled WGS sequence"/>
</dbReference>
<dbReference type="InterPro" id="IPR025857">
    <property type="entry name" value="MacB_PCD"/>
</dbReference>
<dbReference type="InterPro" id="IPR050250">
    <property type="entry name" value="Macrolide_Exporter_MacB"/>
</dbReference>
<evidence type="ECO:0000256" key="2">
    <source>
        <dbReference type="ARBA" id="ARBA00022475"/>
    </source>
</evidence>
<dbReference type="Pfam" id="PF02687">
    <property type="entry name" value="FtsX"/>
    <property type="match status" value="2"/>
</dbReference>
<dbReference type="InterPro" id="IPR003838">
    <property type="entry name" value="ABC3_permease_C"/>
</dbReference>
<dbReference type="PANTHER" id="PTHR30572:SF18">
    <property type="entry name" value="ABC-TYPE MACROLIDE FAMILY EXPORT SYSTEM PERMEASE COMPONENT 2"/>
    <property type="match status" value="1"/>
</dbReference>
<feature type="transmembrane region" description="Helical" evidence="6">
    <location>
        <begin position="284"/>
        <end position="304"/>
    </location>
</feature>
<comment type="subcellular location">
    <subcellularLocation>
        <location evidence="1">Cell membrane</location>
        <topology evidence="1">Multi-pass membrane protein</topology>
    </subcellularLocation>
</comment>
<feature type="transmembrane region" description="Helical" evidence="6">
    <location>
        <begin position="340"/>
        <end position="358"/>
    </location>
</feature>
<reference evidence="9" key="1">
    <citation type="submission" date="2016-01" db="EMBL/GenBank/DDBJ databases">
        <title>Genome sequencing of Roseivirga ehrenbergii KMM 6017.</title>
        <authorList>
            <person name="Selvaratnam C."/>
            <person name="Thevarajoo S."/>
            <person name="Goh K.M."/>
            <person name="Ee R."/>
            <person name="Chan K.-G."/>
            <person name="Chong C.S."/>
        </authorList>
    </citation>
    <scope>NUCLEOTIDE SEQUENCE [LARGE SCALE GENOMIC DNA]</scope>
    <source>
        <strain evidence="9">KMM 6017</strain>
    </source>
</reference>
<dbReference type="AlphaFoldDB" id="A0A150X7P0"/>
<keyword evidence="10" id="KW-1185">Reference proteome</keyword>
<evidence type="ECO:0000313" key="10">
    <source>
        <dbReference type="Proteomes" id="UP000075583"/>
    </source>
</evidence>
<keyword evidence="4 6" id="KW-1133">Transmembrane helix</keyword>
<feature type="transmembrane region" description="Helical" evidence="6">
    <location>
        <begin position="378"/>
        <end position="404"/>
    </location>
</feature>
<dbReference type="OrthoDB" id="8740261at2"/>
<feature type="domain" description="MacB-like periplasmic core" evidence="8">
    <location>
        <begin position="20"/>
        <end position="235"/>
    </location>
</feature>
<dbReference type="Pfam" id="PF12704">
    <property type="entry name" value="MacB_PCD"/>
    <property type="match status" value="2"/>
</dbReference>
<feature type="transmembrane region" description="Helical" evidence="6">
    <location>
        <begin position="21"/>
        <end position="41"/>
    </location>
</feature>
<keyword evidence="3 6" id="KW-0812">Transmembrane</keyword>
<keyword evidence="2" id="KW-1003">Cell membrane</keyword>
<evidence type="ECO:0008006" key="11">
    <source>
        <dbReference type="Google" id="ProtNLM"/>
    </source>
</evidence>
<feature type="transmembrane region" description="Helical" evidence="6">
    <location>
        <begin position="425"/>
        <end position="445"/>
    </location>
</feature>
<dbReference type="GO" id="GO:0005886">
    <property type="term" value="C:plasma membrane"/>
    <property type="evidence" value="ECO:0007669"/>
    <property type="project" value="UniProtKB-SubCell"/>
</dbReference>
<name>A0A150X7P0_ROSEK</name>
<evidence type="ECO:0000256" key="6">
    <source>
        <dbReference type="SAM" id="Phobius"/>
    </source>
</evidence>
<sequence>MLKNYITTTLRGIKRNKVFTLINLTGLSVAMACFILVGLYVRYELSYDQFHEDVEDIHLVKMKKTEQFGGSYDPYLPPPFGKLIKEGTPGLEEVTTTVAGAGGMYVVKNGTDYIRENFYTIESSFFNVFTFPILYGDKSNLFDDPNSVVISREMALKYFGSENAIGETLSVDGKGNFRVTGVLKDFPNNSQFQPHFSFSLNDMESLDSWGYNTFFIYIKTLPNSDLTEIRKRIATIYNTNKPEEAMYEGSEAELGSFANSYWQLSGSGASLNNRDRGLGANKDVIYLCSGLAILLLFIALANYVNMATAKAMERAKEVGIRKVNGATQNQLIKQFLGETLFFALLCLVVAVIMVEILLPSVSQIMGISLKMDYEDITILGYLLAYALFCGLLAGIYPAVLLSRFNPVKALKGQKQQGHSRFSHRSVLLFFQFTISAFMIIVLLVANKQINHYINFDLGFNKERVVSISMTKEMSERHQVFLQEIKNISGVEGVTMGPLPGGAFGFNTLEYKEKTFKNVPRVETDESFITMLEIPLLAGRNFDPEIASDFDNSIIINESLAKKLELVDPIGATLIFEGSTKRVIGLIKDFLITGSMSTAGDLMLTPLLSGRVNNLLIKVNAQNMASTLGQIDAIWDQFDYKDSYQYQFLDDAYEEKLSRLQNLTLIINGVTFAIVVISLFGLFSLVAFQTSQRIKEIGIRKVLGASANNILFILAKPYAWLILLSSLVSIPLAYYFMGNALNQYPNRIDLDASFGVITVISILGFSALVLLSRALSTIRTNPVDILRNE</sequence>
<proteinExistence type="predicted"/>
<keyword evidence="5 6" id="KW-0472">Membrane</keyword>
<evidence type="ECO:0000259" key="8">
    <source>
        <dbReference type="Pfam" id="PF12704"/>
    </source>
</evidence>
<accession>A0A150X7P0</accession>
<evidence type="ECO:0000256" key="4">
    <source>
        <dbReference type="ARBA" id="ARBA00022989"/>
    </source>
</evidence>
<comment type="caution">
    <text evidence="9">The sequence shown here is derived from an EMBL/GenBank/DDBJ whole genome shotgun (WGS) entry which is preliminary data.</text>
</comment>
<dbReference type="STRING" id="279360.MB14_06005"/>
<dbReference type="GO" id="GO:0022857">
    <property type="term" value="F:transmembrane transporter activity"/>
    <property type="evidence" value="ECO:0007669"/>
    <property type="project" value="TreeGrafter"/>
</dbReference>
<gene>
    <name evidence="9" type="ORF">MB14_06005</name>
</gene>
<dbReference type="EMBL" id="LQZQ01000045">
    <property type="protein sequence ID" value="KYG74757.1"/>
    <property type="molecule type" value="Genomic_DNA"/>
</dbReference>
<feature type="domain" description="MacB-like periplasmic core" evidence="8">
    <location>
        <begin position="434"/>
        <end position="625"/>
    </location>
</feature>
<protein>
    <recommendedName>
        <fullName evidence="11">ABC transporter permease</fullName>
    </recommendedName>
</protein>
<dbReference type="PROSITE" id="PS51257">
    <property type="entry name" value="PROKAR_LIPOPROTEIN"/>
    <property type="match status" value="1"/>
</dbReference>
<dbReference type="RefSeq" id="WP_062592065.1">
    <property type="nucleotide sequence ID" value="NZ_LQZQ01000045.1"/>
</dbReference>
<evidence type="ECO:0000256" key="1">
    <source>
        <dbReference type="ARBA" id="ARBA00004651"/>
    </source>
</evidence>
<evidence type="ECO:0000256" key="5">
    <source>
        <dbReference type="ARBA" id="ARBA00023136"/>
    </source>
</evidence>
<feature type="transmembrane region" description="Helical" evidence="6">
    <location>
        <begin position="664"/>
        <end position="687"/>
    </location>
</feature>
<evidence type="ECO:0000313" key="9">
    <source>
        <dbReference type="EMBL" id="KYG74757.1"/>
    </source>
</evidence>